<name>A0A2K8SEX5_9MOLU</name>
<sequence>MAEKKQFQSILDYRPQFENIVDALVPDIQFSYSAILNNSTVQTYFNMISLEHYGYEYYQLLRMNKLEFKLNERTLNLTILEMVYNIISEIVARKWRYSEYISYDMYILPLRIKKYTKAMNYKFVESESANKKPLWKLVSQPTRVIVEDIGNQYHDDKLNNVIEQFRSTSYKDAEVRLSLFKNISYFVNEGSAVIYERFGKEFTDWYFKEINTLQKYKSESLSTKERKHVEKVIGQIFDISILSILLMSDAMKEGCWKRIKEAEKRRIEKEVTRKTIEEANRKLQAISEQEKEIKKIETKKMDF</sequence>
<feature type="coiled-coil region" evidence="1">
    <location>
        <begin position="259"/>
        <end position="299"/>
    </location>
</feature>
<keyword evidence="3" id="KW-1185">Reference proteome</keyword>
<reference evidence="2 3" key="1">
    <citation type="submission" date="2017-12" db="EMBL/GenBank/DDBJ databases">
        <title>Complete genome sequence of Spiroplasma floricola 23-6 (ATCC 29989).</title>
        <authorList>
            <person name="Tsai Y.-M."/>
            <person name="Wu P.-S."/>
            <person name="Lo W.-S."/>
            <person name="Kuo C.-H."/>
        </authorList>
    </citation>
    <scope>NUCLEOTIDE SEQUENCE [LARGE SCALE GENOMIC DNA]</scope>
    <source>
        <strain evidence="2 3">23-6</strain>
    </source>
</reference>
<accession>A0A2K8SEX5</accession>
<dbReference type="AlphaFoldDB" id="A0A2K8SEX5"/>
<dbReference type="EMBL" id="CP025057">
    <property type="protein sequence ID" value="AUB31390.1"/>
    <property type="molecule type" value="Genomic_DNA"/>
</dbReference>
<evidence type="ECO:0000256" key="1">
    <source>
        <dbReference type="SAM" id="Coils"/>
    </source>
</evidence>
<dbReference type="OrthoDB" id="388130at2"/>
<proteinExistence type="predicted"/>
<keyword evidence="1" id="KW-0175">Coiled coil</keyword>
<dbReference type="KEGG" id="sfz:SFLOR_v1c03330"/>
<evidence type="ECO:0000313" key="2">
    <source>
        <dbReference type="EMBL" id="AUB31390.1"/>
    </source>
</evidence>
<dbReference type="Proteomes" id="UP000231823">
    <property type="component" value="Chromosome"/>
</dbReference>
<dbReference type="RefSeq" id="WP_100916377.1">
    <property type="nucleotide sequence ID" value="NZ_CP025057.1"/>
</dbReference>
<evidence type="ECO:0000313" key="3">
    <source>
        <dbReference type="Proteomes" id="UP000231823"/>
    </source>
</evidence>
<gene>
    <name evidence="2" type="ORF">SFLOR_v1c03330</name>
</gene>
<organism evidence="2 3">
    <name type="scientific">Spiroplasma floricola 23-6</name>
    <dbReference type="NCBI Taxonomy" id="1336749"/>
    <lineage>
        <taxon>Bacteria</taxon>
        <taxon>Bacillati</taxon>
        <taxon>Mycoplasmatota</taxon>
        <taxon>Mollicutes</taxon>
        <taxon>Entomoplasmatales</taxon>
        <taxon>Spiroplasmataceae</taxon>
        <taxon>Spiroplasma</taxon>
    </lineage>
</organism>
<protein>
    <submittedName>
        <fullName evidence="2">Uncharacterized protein</fullName>
    </submittedName>
</protein>